<dbReference type="Pfam" id="PF00293">
    <property type="entry name" value="NUDIX"/>
    <property type="match status" value="1"/>
</dbReference>
<evidence type="ECO:0000313" key="3">
    <source>
        <dbReference type="EMBL" id="GAA2531150.1"/>
    </source>
</evidence>
<dbReference type="InterPro" id="IPR000086">
    <property type="entry name" value="NUDIX_hydrolase_dom"/>
</dbReference>
<feature type="domain" description="Nudix hydrolase" evidence="2">
    <location>
        <begin position="39"/>
        <end position="173"/>
    </location>
</feature>
<accession>A0ABP6B0Q6</accession>
<reference evidence="4" key="1">
    <citation type="journal article" date="2019" name="Int. J. Syst. Evol. Microbiol.">
        <title>The Global Catalogue of Microorganisms (GCM) 10K type strain sequencing project: providing services to taxonomists for standard genome sequencing and annotation.</title>
        <authorList>
            <consortium name="The Broad Institute Genomics Platform"/>
            <consortium name="The Broad Institute Genome Sequencing Center for Infectious Disease"/>
            <person name="Wu L."/>
            <person name="Ma J."/>
        </authorList>
    </citation>
    <scope>NUCLEOTIDE SEQUENCE [LARGE SCALE GENOMIC DNA]</scope>
    <source>
        <strain evidence="4">JCM 3367</strain>
    </source>
</reference>
<name>A0ABP6B0Q6_9ACTN</name>
<dbReference type="SUPFAM" id="SSF55811">
    <property type="entry name" value="Nudix"/>
    <property type="match status" value="1"/>
</dbReference>
<dbReference type="Proteomes" id="UP001499978">
    <property type="component" value="Unassembled WGS sequence"/>
</dbReference>
<dbReference type="PANTHER" id="PTHR11839:SF31">
    <property type="entry name" value="ADP-RIBOSE PYROPHOSPHATASE"/>
    <property type="match status" value="1"/>
</dbReference>
<dbReference type="InterPro" id="IPR015797">
    <property type="entry name" value="NUDIX_hydrolase-like_dom_sf"/>
</dbReference>
<dbReference type="PROSITE" id="PS51462">
    <property type="entry name" value="NUDIX"/>
    <property type="match status" value="1"/>
</dbReference>
<keyword evidence="4" id="KW-1185">Reference proteome</keyword>
<dbReference type="PANTHER" id="PTHR11839">
    <property type="entry name" value="UDP/ADP-SUGAR PYROPHOSPHATASE"/>
    <property type="match status" value="1"/>
</dbReference>
<sequence length="189" mass="20408">MPDGYVVVGSTDRFAGRIFSVVSDEVRMPDGGVATRDYLRHPGAVAVIAVDDAGAVVLLGHYRHPVRRRLWEAPAGLRDVVDEPAVRTAQRELAEETDLTAGSWTPLLRLHPSPGCSSEEIEVFLARDLADAPGERPPRRGEEADLIVERIAMPRALSMIDSGEITNGVTVAGLLAADRRLRAAAQVAR</sequence>
<keyword evidence="1 3" id="KW-0378">Hydrolase</keyword>
<dbReference type="GO" id="GO:0016787">
    <property type="term" value="F:hydrolase activity"/>
    <property type="evidence" value="ECO:0007669"/>
    <property type="project" value="UniProtKB-KW"/>
</dbReference>
<gene>
    <name evidence="3" type="ORF">GCM10010201_33370</name>
</gene>
<comment type="caution">
    <text evidence="3">The sequence shown here is derived from an EMBL/GenBank/DDBJ whole genome shotgun (WGS) entry which is preliminary data.</text>
</comment>
<evidence type="ECO:0000259" key="2">
    <source>
        <dbReference type="PROSITE" id="PS51462"/>
    </source>
</evidence>
<evidence type="ECO:0000256" key="1">
    <source>
        <dbReference type="ARBA" id="ARBA00022801"/>
    </source>
</evidence>
<evidence type="ECO:0000313" key="4">
    <source>
        <dbReference type="Proteomes" id="UP001499978"/>
    </source>
</evidence>
<dbReference type="EMBL" id="BAAARY010000024">
    <property type="protein sequence ID" value="GAA2531150.1"/>
    <property type="molecule type" value="Genomic_DNA"/>
</dbReference>
<proteinExistence type="predicted"/>
<protein>
    <submittedName>
        <fullName evidence="3">NUDIX hydrolase</fullName>
    </submittedName>
</protein>
<dbReference type="Gene3D" id="3.90.79.10">
    <property type="entry name" value="Nucleoside Triphosphate Pyrophosphohydrolase"/>
    <property type="match status" value="1"/>
</dbReference>
<organism evidence="3 4">
    <name type="scientific">Pilimelia columellifera subsp. columellifera</name>
    <dbReference type="NCBI Taxonomy" id="706583"/>
    <lineage>
        <taxon>Bacteria</taxon>
        <taxon>Bacillati</taxon>
        <taxon>Actinomycetota</taxon>
        <taxon>Actinomycetes</taxon>
        <taxon>Micromonosporales</taxon>
        <taxon>Micromonosporaceae</taxon>
        <taxon>Pilimelia</taxon>
    </lineage>
</organism>